<organism evidence="1 2">
    <name type="scientific">Maribacter flavus</name>
    <dbReference type="NCBI Taxonomy" id="1658664"/>
    <lineage>
        <taxon>Bacteria</taxon>
        <taxon>Pseudomonadati</taxon>
        <taxon>Bacteroidota</taxon>
        <taxon>Flavobacteriia</taxon>
        <taxon>Flavobacteriales</taxon>
        <taxon>Flavobacteriaceae</taxon>
        <taxon>Maribacter</taxon>
    </lineage>
</organism>
<proteinExistence type="predicted"/>
<dbReference type="Proteomes" id="UP001343698">
    <property type="component" value="Unassembled WGS sequence"/>
</dbReference>
<reference evidence="1 2" key="1">
    <citation type="submission" date="2024-01" db="EMBL/GenBank/DDBJ databases">
        <title>Maribacter spp. originated from different algae showed divergent polysaccharides utilization ability.</title>
        <authorList>
            <person name="Wang H."/>
            <person name="Wu Y."/>
        </authorList>
    </citation>
    <scope>NUCLEOTIDE SEQUENCE [LARGE SCALE GENOMIC DNA]</scope>
    <source>
        <strain evidence="1 2">KPT27_14</strain>
    </source>
</reference>
<evidence type="ECO:0008006" key="3">
    <source>
        <dbReference type="Google" id="ProtNLM"/>
    </source>
</evidence>
<evidence type="ECO:0000313" key="1">
    <source>
        <dbReference type="EMBL" id="MEE1972930.1"/>
    </source>
</evidence>
<accession>A0ABU7IJ39</accession>
<sequence length="146" mass="16861">MFEKYFYVVFLSLLSFGCSENDEVINETLLGSWELMAYYNQSTGEMRTSPSGSDSIRITFQEDDFQGTTGRNTFFGDYTTELSTLSLLSLNGTEIAESEWGILFFQTIASTYDSDQELFFMEYNIENNILNIEYDESNLMRFKAVK</sequence>
<gene>
    <name evidence="1" type="ORF">V1H85_10780</name>
</gene>
<protein>
    <recommendedName>
        <fullName evidence="3">META domain-containing protein</fullName>
    </recommendedName>
</protein>
<keyword evidence="2" id="KW-1185">Reference proteome</keyword>
<name>A0ABU7IJ39_9FLAO</name>
<dbReference type="RefSeq" id="WP_272637119.1">
    <property type="nucleotide sequence ID" value="NZ_JAZDDF010000004.1"/>
</dbReference>
<dbReference type="PROSITE" id="PS51257">
    <property type="entry name" value="PROKAR_LIPOPROTEIN"/>
    <property type="match status" value="1"/>
</dbReference>
<dbReference type="EMBL" id="JAZDDF010000004">
    <property type="protein sequence ID" value="MEE1972930.1"/>
    <property type="molecule type" value="Genomic_DNA"/>
</dbReference>
<comment type="caution">
    <text evidence="1">The sequence shown here is derived from an EMBL/GenBank/DDBJ whole genome shotgun (WGS) entry which is preliminary data.</text>
</comment>
<evidence type="ECO:0000313" key="2">
    <source>
        <dbReference type="Proteomes" id="UP001343698"/>
    </source>
</evidence>